<name>A0ABP3GKH7_9ALTE</name>
<evidence type="ECO:0000313" key="4">
    <source>
        <dbReference type="Proteomes" id="UP001501757"/>
    </source>
</evidence>
<evidence type="ECO:0000313" key="3">
    <source>
        <dbReference type="EMBL" id="GAA0347510.1"/>
    </source>
</evidence>
<reference evidence="4" key="1">
    <citation type="journal article" date="2019" name="Int. J. Syst. Evol. Microbiol.">
        <title>The Global Catalogue of Microorganisms (GCM) 10K type strain sequencing project: providing services to taxonomists for standard genome sequencing and annotation.</title>
        <authorList>
            <consortium name="The Broad Institute Genomics Platform"/>
            <consortium name="The Broad Institute Genome Sequencing Center for Infectious Disease"/>
            <person name="Wu L."/>
            <person name="Ma J."/>
        </authorList>
    </citation>
    <scope>NUCLEOTIDE SEQUENCE [LARGE SCALE GENOMIC DNA]</scope>
    <source>
        <strain evidence="4">JCM 13378</strain>
    </source>
</reference>
<dbReference type="RefSeq" id="WP_343842467.1">
    <property type="nucleotide sequence ID" value="NZ_BAAAEI010000006.1"/>
</dbReference>
<dbReference type="Gene3D" id="3.30.750.44">
    <property type="match status" value="1"/>
</dbReference>
<proteinExistence type="predicted"/>
<organism evidence="3 4">
    <name type="scientific">Bowmanella denitrificans</name>
    <dbReference type="NCBI Taxonomy" id="366582"/>
    <lineage>
        <taxon>Bacteria</taxon>
        <taxon>Pseudomonadati</taxon>
        <taxon>Pseudomonadota</taxon>
        <taxon>Gammaproteobacteria</taxon>
        <taxon>Alteromonadales</taxon>
        <taxon>Alteromonadaceae</taxon>
        <taxon>Bowmanella</taxon>
    </lineage>
</organism>
<dbReference type="InterPro" id="IPR005151">
    <property type="entry name" value="Tail-specific_protease"/>
</dbReference>
<dbReference type="Pfam" id="PF03572">
    <property type="entry name" value="Peptidase_S41"/>
    <property type="match status" value="1"/>
</dbReference>
<dbReference type="PANTHER" id="PTHR32060:SF30">
    <property type="entry name" value="CARBOXY-TERMINAL PROCESSING PROTEASE CTPA"/>
    <property type="match status" value="1"/>
</dbReference>
<comment type="caution">
    <text evidence="3">The sequence shown here is derived from an EMBL/GenBank/DDBJ whole genome shotgun (WGS) entry which is preliminary data.</text>
</comment>
<dbReference type="EMBL" id="BAAAEI010000006">
    <property type="protein sequence ID" value="GAA0347510.1"/>
    <property type="molecule type" value="Genomic_DNA"/>
</dbReference>
<sequence length="455" mass="50843">MLFSTRLMRLIYVTLVMTLSTQAYSSSTISTQQKIFGLSHFWREVTYNFGHWQHVPDLDWDKAYQQALPTIMATQSDLAYYREMQRFCALLKDGHTNIYLPEDLKRNVLGRLPMTLVELQHRAIVDNIAANLAKKVPIGSELLSIDGVPVATLVEQHIIPLISTSAPHKYWDMAVTSPRNHGLGLLVGERNRQVALGFVTPGGDHITIDSQYLPEDQQISWAEPLRDKPLMEFRMMANGVVYIALNYFSRPEIVEAFKSKLSILQKASGIILDLRRNGGGSGSIAAEILAHFTEQPFYGTAWQTPKHIAAYRAWGSVRDEYKDFHSLRAIHQESATLRTPAAGQKLKAPTMVLIGKHTASAAEDFLIMADNIPHILFVGEPTHGSTGQPYYFSLPGGGRARVSTKHDTYPDGREYIGVGIQPDVLVRPSLTNIREGDDPVLSEALRQLAIPLPVY</sequence>
<dbReference type="PANTHER" id="PTHR32060">
    <property type="entry name" value="TAIL-SPECIFIC PROTEASE"/>
    <property type="match status" value="1"/>
</dbReference>
<dbReference type="SMART" id="SM00245">
    <property type="entry name" value="TSPc"/>
    <property type="match status" value="1"/>
</dbReference>
<protein>
    <submittedName>
        <fullName evidence="3">S41 family peptidase</fullName>
    </submittedName>
</protein>
<evidence type="ECO:0000259" key="2">
    <source>
        <dbReference type="SMART" id="SM00245"/>
    </source>
</evidence>
<accession>A0ABP3GKH7</accession>
<feature type="signal peptide" evidence="1">
    <location>
        <begin position="1"/>
        <end position="25"/>
    </location>
</feature>
<gene>
    <name evidence="3" type="ORF">GCM10009092_09880</name>
</gene>
<keyword evidence="4" id="KW-1185">Reference proteome</keyword>
<evidence type="ECO:0000256" key="1">
    <source>
        <dbReference type="SAM" id="SignalP"/>
    </source>
</evidence>
<feature type="chain" id="PRO_5046177779" evidence="1">
    <location>
        <begin position="26"/>
        <end position="455"/>
    </location>
</feature>
<dbReference type="InterPro" id="IPR029045">
    <property type="entry name" value="ClpP/crotonase-like_dom_sf"/>
</dbReference>
<feature type="domain" description="Tail specific protease" evidence="2">
    <location>
        <begin position="214"/>
        <end position="427"/>
    </location>
</feature>
<dbReference type="SUPFAM" id="SSF52096">
    <property type="entry name" value="ClpP/crotonase"/>
    <property type="match status" value="1"/>
</dbReference>
<dbReference type="Gene3D" id="3.90.226.10">
    <property type="entry name" value="2-enoyl-CoA Hydratase, Chain A, domain 1"/>
    <property type="match status" value="1"/>
</dbReference>
<keyword evidence="1" id="KW-0732">Signal</keyword>
<dbReference type="Proteomes" id="UP001501757">
    <property type="component" value="Unassembled WGS sequence"/>
</dbReference>